<organism evidence="2 3">
    <name type="scientific">Microlunatus kandeliicorticis</name>
    <dbReference type="NCBI Taxonomy" id="1759536"/>
    <lineage>
        <taxon>Bacteria</taxon>
        <taxon>Bacillati</taxon>
        <taxon>Actinomycetota</taxon>
        <taxon>Actinomycetes</taxon>
        <taxon>Propionibacteriales</taxon>
        <taxon>Propionibacteriaceae</taxon>
        <taxon>Microlunatus</taxon>
    </lineage>
</organism>
<dbReference type="AlphaFoldDB" id="A0A7W3IQK0"/>
<sequence length="254" mass="26208">MSLDLDYAGIRHLVIDRFGAGAVTVLPGSDDVVRGTLDSTDDTLLSETEIRPVHDQLRIVLPRSWGRTAEAFLELHVPDGLEYTVTTGSADVRIEPSAARVRLTTGSGDLGVGQVDELTCTSGSGDIVVGHLRGREARLTTGSGDIVVEQADFQVQAKSASGDIRVDTLSGGLTANTASGDITVPSTTGSVDLRSASGDLTVGVADGLPVWLDLSAVSGSIDIGLDADAGPEAGDAYLTVRARTASGDITVHRA</sequence>
<dbReference type="Pfam" id="PF13349">
    <property type="entry name" value="DUF4097"/>
    <property type="match status" value="1"/>
</dbReference>
<reference evidence="2 3" key="1">
    <citation type="submission" date="2020-07" db="EMBL/GenBank/DDBJ databases">
        <title>Sequencing the genomes of 1000 actinobacteria strains.</title>
        <authorList>
            <person name="Klenk H.-P."/>
        </authorList>
    </citation>
    <scope>NUCLEOTIDE SEQUENCE [LARGE SCALE GENOMIC DNA]</scope>
    <source>
        <strain evidence="2 3">DSM 100723</strain>
    </source>
</reference>
<gene>
    <name evidence="2" type="ORF">FHX74_001021</name>
</gene>
<feature type="domain" description="DUF4097" evidence="1">
    <location>
        <begin position="100"/>
        <end position="251"/>
    </location>
</feature>
<dbReference type="PANTHER" id="PTHR34094:SF1">
    <property type="entry name" value="PROTEIN FAM185A"/>
    <property type="match status" value="1"/>
</dbReference>
<dbReference type="EMBL" id="JACGWT010000002">
    <property type="protein sequence ID" value="MBA8793416.1"/>
    <property type="molecule type" value="Genomic_DNA"/>
</dbReference>
<dbReference type="PANTHER" id="PTHR34094">
    <property type="match status" value="1"/>
</dbReference>
<name>A0A7W3IQK0_9ACTN</name>
<evidence type="ECO:0000313" key="3">
    <source>
        <dbReference type="Proteomes" id="UP000523079"/>
    </source>
</evidence>
<comment type="caution">
    <text evidence="2">The sequence shown here is derived from an EMBL/GenBank/DDBJ whole genome shotgun (WGS) entry which is preliminary data.</text>
</comment>
<dbReference type="RefSeq" id="WP_182559046.1">
    <property type="nucleotide sequence ID" value="NZ_JACGWT010000002.1"/>
</dbReference>
<protein>
    <recommendedName>
        <fullName evidence="1">DUF4097 domain-containing protein</fullName>
    </recommendedName>
</protein>
<keyword evidence="3" id="KW-1185">Reference proteome</keyword>
<proteinExistence type="predicted"/>
<accession>A0A7W3IQK0</accession>
<dbReference type="Proteomes" id="UP000523079">
    <property type="component" value="Unassembled WGS sequence"/>
</dbReference>
<evidence type="ECO:0000313" key="2">
    <source>
        <dbReference type="EMBL" id="MBA8793416.1"/>
    </source>
</evidence>
<evidence type="ECO:0000259" key="1">
    <source>
        <dbReference type="Pfam" id="PF13349"/>
    </source>
</evidence>
<dbReference type="InterPro" id="IPR025164">
    <property type="entry name" value="Toastrack_DUF4097"/>
</dbReference>